<comment type="subcellular location">
    <subcellularLocation>
        <location evidence="2">Gas vesicle</location>
    </subcellularLocation>
</comment>
<dbReference type="InterPro" id="IPR007805">
    <property type="entry name" value="GvpK"/>
</dbReference>
<protein>
    <submittedName>
        <fullName evidence="4">Gas vesicle protein GvpK</fullName>
    </submittedName>
</protein>
<dbReference type="PANTHER" id="PTHR40137:SF2">
    <property type="entry name" value="PROTEIN GVPK 1"/>
    <property type="match status" value="1"/>
</dbReference>
<reference evidence="5" key="1">
    <citation type="submission" date="2017-07" db="EMBL/GenBank/DDBJ databases">
        <title>Comparative genome mining reveals phylogenetic distribution patterns of secondary metabolites in Amycolatopsis.</title>
        <authorList>
            <person name="Adamek M."/>
            <person name="Alanjary M."/>
            <person name="Sales-Ortells H."/>
            <person name="Goodfellow M."/>
            <person name="Bull A.T."/>
            <person name="Kalinowski J."/>
            <person name="Ziemert N."/>
        </authorList>
    </citation>
    <scope>NUCLEOTIDE SEQUENCE [LARGE SCALE GENOMIC DNA]</scope>
    <source>
        <strain evidence="5">H5</strain>
    </source>
</reference>
<evidence type="ECO:0000313" key="4">
    <source>
        <dbReference type="EMBL" id="OXM60158.1"/>
    </source>
</evidence>
<name>A0A229SMU3_9PSEU</name>
<dbReference type="GO" id="GO:0031411">
    <property type="term" value="C:gas vesicle"/>
    <property type="evidence" value="ECO:0007669"/>
    <property type="project" value="UniProtKB-SubCell"/>
</dbReference>
<sequence>MSEPVRIAADAGRGLGHLVVTVLDILKEVLERQALRRLDAGTLTPDQIEELGQALIGLELRFAEIRAALDEIPGGILETEGRRPQ</sequence>
<dbReference type="EMBL" id="NMUL01000065">
    <property type="protein sequence ID" value="OXM60158.1"/>
    <property type="molecule type" value="Genomic_DNA"/>
</dbReference>
<evidence type="ECO:0000256" key="2">
    <source>
        <dbReference type="ARBA" id="ARBA00035108"/>
    </source>
</evidence>
<dbReference type="PANTHER" id="PTHR40137">
    <property type="entry name" value="PROTEIN GVPK 1"/>
    <property type="match status" value="1"/>
</dbReference>
<evidence type="ECO:0000313" key="5">
    <source>
        <dbReference type="Proteomes" id="UP000215199"/>
    </source>
</evidence>
<proteinExistence type="inferred from homology"/>
<organism evidence="4 5">
    <name type="scientific">Amycolatopsis vastitatis</name>
    <dbReference type="NCBI Taxonomy" id="1905142"/>
    <lineage>
        <taxon>Bacteria</taxon>
        <taxon>Bacillati</taxon>
        <taxon>Actinomycetota</taxon>
        <taxon>Actinomycetes</taxon>
        <taxon>Pseudonocardiales</taxon>
        <taxon>Pseudonocardiaceae</taxon>
        <taxon>Amycolatopsis</taxon>
    </lineage>
</organism>
<evidence type="ECO:0000256" key="1">
    <source>
        <dbReference type="ARBA" id="ARBA00022987"/>
    </source>
</evidence>
<dbReference type="Proteomes" id="UP000215199">
    <property type="component" value="Unassembled WGS sequence"/>
</dbReference>
<accession>A0A229SMU3</accession>
<dbReference type="Pfam" id="PF05121">
    <property type="entry name" value="GvpK"/>
    <property type="match status" value="1"/>
</dbReference>
<dbReference type="GO" id="GO:0031412">
    <property type="term" value="P:gas vesicle organization"/>
    <property type="evidence" value="ECO:0007669"/>
    <property type="project" value="InterPro"/>
</dbReference>
<dbReference type="OrthoDB" id="5772958at2"/>
<keyword evidence="5" id="KW-1185">Reference proteome</keyword>
<comment type="caution">
    <text evidence="4">The sequence shown here is derived from an EMBL/GenBank/DDBJ whole genome shotgun (WGS) entry which is preliminary data.</text>
</comment>
<gene>
    <name evidence="4" type="ORF">CF165_43800</name>
</gene>
<keyword evidence="1" id="KW-0304">Gas vesicle</keyword>
<dbReference type="AlphaFoldDB" id="A0A229SMU3"/>
<evidence type="ECO:0000256" key="3">
    <source>
        <dbReference type="ARBA" id="ARBA00035659"/>
    </source>
</evidence>
<dbReference type="RefSeq" id="WP_093953496.1">
    <property type="nucleotide sequence ID" value="NZ_NMUL01000065.1"/>
</dbReference>
<comment type="similarity">
    <text evidence="3">Belongs to the gas vesicle GvpK family.</text>
</comment>